<name>A0AAV7XFS8_9NEOP</name>
<dbReference type="SMART" id="SM00020">
    <property type="entry name" value="Tryp_SPc"/>
    <property type="match status" value="1"/>
</dbReference>
<evidence type="ECO:0000256" key="2">
    <source>
        <dbReference type="ARBA" id="ARBA00024195"/>
    </source>
</evidence>
<feature type="chain" id="PRO_5043496513" description="Peptidase S1 domain-containing protein" evidence="3">
    <location>
        <begin position="24"/>
        <end position="274"/>
    </location>
</feature>
<dbReference type="Pfam" id="PF00089">
    <property type="entry name" value="Trypsin"/>
    <property type="match status" value="1"/>
</dbReference>
<proteinExistence type="inferred from homology"/>
<protein>
    <recommendedName>
        <fullName evidence="4">Peptidase S1 domain-containing protein</fullName>
    </recommendedName>
</protein>
<dbReference type="InterPro" id="IPR009003">
    <property type="entry name" value="Peptidase_S1_PA"/>
</dbReference>
<dbReference type="EMBL" id="JAPTSV010000010">
    <property type="protein sequence ID" value="KAJ1523583.1"/>
    <property type="molecule type" value="Genomic_DNA"/>
</dbReference>
<evidence type="ECO:0000259" key="4">
    <source>
        <dbReference type="PROSITE" id="PS50240"/>
    </source>
</evidence>
<evidence type="ECO:0000313" key="5">
    <source>
        <dbReference type="EMBL" id="KAJ1523583.1"/>
    </source>
</evidence>
<dbReference type="AlphaFoldDB" id="A0AAV7XFS8"/>
<keyword evidence="6" id="KW-1185">Reference proteome</keyword>
<evidence type="ECO:0000256" key="3">
    <source>
        <dbReference type="SAM" id="SignalP"/>
    </source>
</evidence>
<dbReference type="InterPro" id="IPR051487">
    <property type="entry name" value="Ser/Thr_Proteases_Immune/Dev"/>
</dbReference>
<dbReference type="Proteomes" id="UP001075354">
    <property type="component" value="Chromosome 10"/>
</dbReference>
<accession>A0AAV7XFS8</accession>
<sequence length="274" mass="29573">MKVLALNALLFAALLGQAQDALAVSGGKMALPGQFPYQVLIRPINAVSGLVNKDVSCSGALIDLQWVLTSASCLGTSAAGIYQVTLGAFDLTLDEDEETRMIYDLVTAAYPHEGYNAETGENDIALLDLGWAATKDDFIAPIRLPAKKDAKKSFWLWNGAVSGWGSVCPDDKTQGNWVLRWFDSRVQTNLWCRLRDGASQVHDTSICVSSFWKKGTCIGDSGNPLAITEWDDVPTLVGVASSSTASCASNKPAVFTRVTSYLDWISDKTGIQLR</sequence>
<dbReference type="InterPro" id="IPR001254">
    <property type="entry name" value="Trypsin_dom"/>
</dbReference>
<dbReference type="PRINTS" id="PR00722">
    <property type="entry name" value="CHYMOTRYPSIN"/>
</dbReference>
<dbReference type="InterPro" id="IPR043504">
    <property type="entry name" value="Peptidase_S1_PA_chymotrypsin"/>
</dbReference>
<dbReference type="SUPFAM" id="SSF50494">
    <property type="entry name" value="Trypsin-like serine proteases"/>
    <property type="match status" value="1"/>
</dbReference>
<feature type="signal peptide" evidence="3">
    <location>
        <begin position="1"/>
        <end position="23"/>
    </location>
</feature>
<dbReference type="Gene3D" id="2.40.10.10">
    <property type="entry name" value="Trypsin-like serine proteases"/>
    <property type="match status" value="2"/>
</dbReference>
<dbReference type="GO" id="GO:0004252">
    <property type="term" value="F:serine-type endopeptidase activity"/>
    <property type="evidence" value="ECO:0007669"/>
    <property type="project" value="InterPro"/>
</dbReference>
<gene>
    <name evidence="5" type="ORF">ONE63_001428</name>
</gene>
<comment type="caution">
    <text evidence="5">The sequence shown here is derived from an EMBL/GenBank/DDBJ whole genome shotgun (WGS) entry which is preliminary data.</text>
</comment>
<evidence type="ECO:0000313" key="6">
    <source>
        <dbReference type="Proteomes" id="UP001075354"/>
    </source>
</evidence>
<dbReference type="PANTHER" id="PTHR24256">
    <property type="entry name" value="TRYPTASE-RELATED"/>
    <property type="match status" value="1"/>
</dbReference>
<organism evidence="5 6">
    <name type="scientific">Megalurothrips usitatus</name>
    <name type="common">bean blossom thrips</name>
    <dbReference type="NCBI Taxonomy" id="439358"/>
    <lineage>
        <taxon>Eukaryota</taxon>
        <taxon>Metazoa</taxon>
        <taxon>Ecdysozoa</taxon>
        <taxon>Arthropoda</taxon>
        <taxon>Hexapoda</taxon>
        <taxon>Insecta</taxon>
        <taxon>Pterygota</taxon>
        <taxon>Neoptera</taxon>
        <taxon>Paraneoptera</taxon>
        <taxon>Thysanoptera</taxon>
        <taxon>Terebrantia</taxon>
        <taxon>Thripoidea</taxon>
        <taxon>Thripidae</taxon>
        <taxon>Megalurothrips</taxon>
    </lineage>
</organism>
<evidence type="ECO:0000256" key="1">
    <source>
        <dbReference type="ARBA" id="ARBA00023157"/>
    </source>
</evidence>
<keyword evidence="3" id="KW-0732">Signal</keyword>
<feature type="domain" description="Peptidase S1" evidence="4">
    <location>
        <begin position="24"/>
        <end position="270"/>
    </location>
</feature>
<reference evidence="5" key="1">
    <citation type="submission" date="2022-12" db="EMBL/GenBank/DDBJ databases">
        <title>Chromosome-level genome assembly of the bean flower thrips Megalurothrips usitatus.</title>
        <authorList>
            <person name="Ma L."/>
            <person name="Liu Q."/>
            <person name="Li H."/>
            <person name="Cai W."/>
        </authorList>
    </citation>
    <scope>NUCLEOTIDE SEQUENCE</scope>
    <source>
        <strain evidence="5">Cailab_2022a</strain>
    </source>
</reference>
<dbReference type="GO" id="GO:0006508">
    <property type="term" value="P:proteolysis"/>
    <property type="evidence" value="ECO:0007669"/>
    <property type="project" value="InterPro"/>
</dbReference>
<keyword evidence="1" id="KW-1015">Disulfide bond</keyword>
<comment type="similarity">
    <text evidence="2">Belongs to the peptidase S1 family. CLIP subfamily.</text>
</comment>
<dbReference type="InterPro" id="IPR001314">
    <property type="entry name" value="Peptidase_S1A"/>
</dbReference>
<dbReference type="PROSITE" id="PS50240">
    <property type="entry name" value="TRYPSIN_DOM"/>
    <property type="match status" value="1"/>
</dbReference>
<dbReference type="CDD" id="cd00190">
    <property type="entry name" value="Tryp_SPc"/>
    <property type="match status" value="1"/>
</dbReference>